<dbReference type="STRING" id="1642818.AWE51_12190"/>
<name>A0A162YR85_9FLAO</name>
<protein>
    <recommendedName>
        <fullName evidence="1">DUF6597 domain-containing protein</fullName>
    </recommendedName>
</protein>
<organism evidence="2 3">
    <name type="scientific">Aquimarina aggregata</name>
    <dbReference type="NCBI Taxonomy" id="1642818"/>
    <lineage>
        <taxon>Bacteria</taxon>
        <taxon>Pseudomonadati</taxon>
        <taxon>Bacteroidota</taxon>
        <taxon>Flavobacteriia</taxon>
        <taxon>Flavobacteriales</taxon>
        <taxon>Flavobacteriaceae</taxon>
        <taxon>Aquimarina</taxon>
    </lineage>
</organism>
<sequence>MIYFQQQPNQNLKDYVRCYWKIENKNKDFQYYTIFPDGFFDVLICYHKNNLEGVFLSGLWDQKTNVLIAPETTIYGVQFRLLAIENIIRKKMSTMLNTIKELEKSDSHLYKLSEYVDSSIFEHFNQYLQSCIEEENSIDPRKEKLLISINQTKGNKTVQYYSQTAHWSERQINRYFQSTFGLSLKTYSNIRKGAATFSQIKKGELYPQQGYFDQPHFIKGIKKITGFTPKVLLKNKNDRFLQFSIIKNE</sequence>
<dbReference type="RefSeq" id="WP_066317342.1">
    <property type="nucleotide sequence ID" value="NZ_CANLSS010000011.1"/>
</dbReference>
<dbReference type="AlphaFoldDB" id="A0A162YR85"/>
<dbReference type="Proteomes" id="UP000076715">
    <property type="component" value="Unassembled WGS sequence"/>
</dbReference>
<gene>
    <name evidence="2" type="ORF">AWE51_12190</name>
</gene>
<evidence type="ECO:0000313" key="2">
    <source>
        <dbReference type="EMBL" id="KZS39300.1"/>
    </source>
</evidence>
<dbReference type="Pfam" id="PF20240">
    <property type="entry name" value="DUF6597"/>
    <property type="match status" value="1"/>
</dbReference>
<dbReference type="OrthoDB" id="511992at2"/>
<reference evidence="2 3" key="1">
    <citation type="submission" date="2016-01" db="EMBL/GenBank/DDBJ databases">
        <title>The draft genome sequence of Aquimarina sp. RZW4-3-2.</title>
        <authorList>
            <person name="Wang Y."/>
        </authorList>
    </citation>
    <scope>NUCLEOTIDE SEQUENCE [LARGE SCALE GENOMIC DNA]</scope>
    <source>
        <strain evidence="2 3">RZW4-3-2</strain>
    </source>
</reference>
<keyword evidence="3" id="KW-1185">Reference proteome</keyword>
<dbReference type="EMBL" id="LQRT01000035">
    <property type="protein sequence ID" value="KZS39300.1"/>
    <property type="molecule type" value="Genomic_DNA"/>
</dbReference>
<feature type="domain" description="DUF6597" evidence="1">
    <location>
        <begin position="7"/>
        <end position="98"/>
    </location>
</feature>
<proteinExistence type="predicted"/>
<accession>A0A162YR85</accession>
<evidence type="ECO:0000313" key="3">
    <source>
        <dbReference type="Proteomes" id="UP000076715"/>
    </source>
</evidence>
<comment type="caution">
    <text evidence="2">The sequence shown here is derived from an EMBL/GenBank/DDBJ whole genome shotgun (WGS) entry which is preliminary data.</text>
</comment>
<dbReference type="InterPro" id="IPR046532">
    <property type="entry name" value="DUF6597"/>
</dbReference>
<evidence type="ECO:0000259" key="1">
    <source>
        <dbReference type="Pfam" id="PF20240"/>
    </source>
</evidence>
<dbReference type="Gene3D" id="1.10.10.60">
    <property type="entry name" value="Homeodomain-like"/>
    <property type="match status" value="1"/>
</dbReference>